<dbReference type="Proteomes" id="UP000729357">
    <property type="component" value="Unassembled WGS sequence"/>
</dbReference>
<feature type="coiled-coil region" evidence="1">
    <location>
        <begin position="10"/>
        <end position="44"/>
    </location>
</feature>
<evidence type="ECO:0000313" key="2">
    <source>
        <dbReference type="EMBL" id="KAG9987736.1"/>
    </source>
</evidence>
<accession>A0A9P8G2S9</accession>
<organism evidence="2 3">
    <name type="scientific">Aureobasidium melanogenum</name>
    <name type="common">Aureobasidium pullulans var. melanogenum</name>
    <dbReference type="NCBI Taxonomy" id="46634"/>
    <lineage>
        <taxon>Eukaryota</taxon>
        <taxon>Fungi</taxon>
        <taxon>Dikarya</taxon>
        <taxon>Ascomycota</taxon>
        <taxon>Pezizomycotina</taxon>
        <taxon>Dothideomycetes</taxon>
        <taxon>Dothideomycetidae</taxon>
        <taxon>Dothideales</taxon>
        <taxon>Saccotheciaceae</taxon>
        <taxon>Aureobasidium</taxon>
    </lineage>
</organism>
<evidence type="ECO:0000256" key="1">
    <source>
        <dbReference type="SAM" id="Coils"/>
    </source>
</evidence>
<dbReference type="EMBL" id="JAHFXS010000201">
    <property type="protein sequence ID" value="KAG9987736.1"/>
    <property type="molecule type" value="Genomic_DNA"/>
</dbReference>
<reference evidence="2" key="2">
    <citation type="submission" date="2021-08" db="EMBL/GenBank/DDBJ databases">
        <authorList>
            <person name="Gostincar C."/>
            <person name="Sun X."/>
            <person name="Song Z."/>
            <person name="Gunde-Cimerman N."/>
        </authorList>
    </citation>
    <scope>NUCLEOTIDE SEQUENCE</scope>
    <source>
        <strain evidence="2">EXF-9298</strain>
    </source>
</reference>
<name>A0A9P8G2S9_AURME</name>
<feature type="non-terminal residue" evidence="2">
    <location>
        <position position="158"/>
    </location>
</feature>
<comment type="caution">
    <text evidence="2">The sequence shown here is derived from an EMBL/GenBank/DDBJ whole genome shotgun (WGS) entry which is preliminary data.</text>
</comment>
<keyword evidence="3" id="KW-1185">Reference proteome</keyword>
<sequence>MDQVTTTSSATGAEYELQKIKQELERERAKLTSTKKALENLRSTIDSHVEIALAHLDPESPQQSLSTSKIYTIDIPPSATQMDKRQQHTLNFQFLGKGKMRFTWGARPQDSYDFGEDDPLYKYISRHHDTAPMVAINNGIHESNQQLLEIMRNLGQLN</sequence>
<reference evidence="2" key="1">
    <citation type="journal article" date="2021" name="J Fungi (Basel)">
        <title>Virulence traits and population genomics of the black yeast Aureobasidium melanogenum.</title>
        <authorList>
            <person name="Cernosa A."/>
            <person name="Sun X."/>
            <person name="Gostincar C."/>
            <person name="Fang C."/>
            <person name="Gunde-Cimerman N."/>
            <person name="Song Z."/>
        </authorList>
    </citation>
    <scope>NUCLEOTIDE SEQUENCE</scope>
    <source>
        <strain evidence="2">EXF-9298</strain>
    </source>
</reference>
<evidence type="ECO:0000313" key="3">
    <source>
        <dbReference type="Proteomes" id="UP000729357"/>
    </source>
</evidence>
<protein>
    <submittedName>
        <fullName evidence="2">Uncharacterized protein</fullName>
    </submittedName>
</protein>
<keyword evidence="1" id="KW-0175">Coiled coil</keyword>
<dbReference type="AlphaFoldDB" id="A0A9P8G2S9"/>
<proteinExistence type="predicted"/>
<gene>
    <name evidence="2" type="ORF">KCU98_g3127</name>
</gene>